<comment type="caution">
    <text evidence="5">The sequence shown here is derived from an EMBL/GenBank/DDBJ whole genome shotgun (WGS) entry which is preliminary data.</text>
</comment>
<dbReference type="EMBL" id="JBHSMI010000029">
    <property type="protein sequence ID" value="MFC5405470.1"/>
    <property type="molecule type" value="Genomic_DNA"/>
</dbReference>
<keyword evidence="1 5" id="KW-0378">Hydrolase</keyword>
<keyword evidence="2 5" id="KW-0326">Glycosidase</keyword>
<evidence type="ECO:0000313" key="5">
    <source>
        <dbReference type="EMBL" id="MFC5405470.1"/>
    </source>
</evidence>
<dbReference type="Proteomes" id="UP001596113">
    <property type="component" value="Unassembled WGS sequence"/>
</dbReference>
<dbReference type="InterPro" id="IPR013529">
    <property type="entry name" value="Glyco_hydro_42_N"/>
</dbReference>
<feature type="region of interest" description="Disordered" evidence="3">
    <location>
        <begin position="692"/>
        <end position="713"/>
    </location>
</feature>
<protein>
    <submittedName>
        <fullName evidence="5">Beta-galactosidase</fullName>
        <ecNumber evidence="5">3.2.1.23</ecNumber>
    </submittedName>
</protein>
<dbReference type="Gene3D" id="3.20.20.80">
    <property type="entry name" value="Glycosidases"/>
    <property type="match status" value="1"/>
</dbReference>
<keyword evidence="6" id="KW-1185">Reference proteome</keyword>
<dbReference type="EC" id="3.2.1.23" evidence="5"/>
<dbReference type="GO" id="GO:0004565">
    <property type="term" value="F:beta-galactosidase activity"/>
    <property type="evidence" value="ECO:0007669"/>
    <property type="project" value="UniProtKB-EC"/>
</dbReference>
<accession>A0ABW0HYU9</accession>
<sequence>MRIMTKRQARMRKPFIGIIGTMIAIAVMVMPQAAGAVALQADPFPIGVGAPPYPDRYQEDAIYTEMKDFGATFVMGGNGANTLDKVSNLMDATYRNGLKAFSYDDSLDFNRANINQLNGGSGLYVSSTNPIGQTFTSPSGSNWLLSTVTLNLDPRYWVTGADLTMTLYEFGTPSSPRGLQLGSYTITAAHAVAQPAFILNKYLQSGHSYYLELTSTASWGVGWVSYTANSASYGGGTAYENRVAGGGDLYFKMNFSQYAYEDNGRPSDSVIDNIADHFKTHPGLFAHFVNDEPSGQKFARLQAMIERFRLKDPGHGTYVNLFPTYASNFQIGMDQAQGEYVTPTQSLGQKFKTNSKTSYISAMQLNIDSSQWESNEYLSLKLWDSPAKNTLIAQSPNYAKPANNRPQFVLNATVSPNTSYFAELVHAGGGNGIVGWVVRSVLGTKYYKDGQAYVNGNPINSDFWMTINQNISTLYEDYVYKWVATEPDVLSFDHYPFRVGGGVTTDYFTNLEVVRRQSLLGQVEFWAYLQSQGEPGYLRVPNQHEMRFQIYTNLAYGAKGLQYFMYWNVDPAETSFTSGILDHNGNKIMAPDGLNTMYEYDKQINQEVLKLGPTLKTLTSQAVYHTGTLPADTTALPASFFLKPDNAADPLLIGYFTDANDRKFVLVVNRDTVNPRTVSFTLSPKPSTVKEISKSNSTETATNYNSSTGQMSASFTPGEGKLFALPSGY</sequence>
<evidence type="ECO:0000256" key="2">
    <source>
        <dbReference type="ARBA" id="ARBA00023295"/>
    </source>
</evidence>
<reference evidence="6" key="1">
    <citation type="journal article" date="2019" name="Int. J. Syst. Evol. Microbiol.">
        <title>The Global Catalogue of Microorganisms (GCM) 10K type strain sequencing project: providing services to taxonomists for standard genome sequencing and annotation.</title>
        <authorList>
            <consortium name="The Broad Institute Genomics Platform"/>
            <consortium name="The Broad Institute Genome Sequencing Center for Infectious Disease"/>
            <person name="Wu L."/>
            <person name="Ma J."/>
        </authorList>
    </citation>
    <scope>NUCLEOTIDE SEQUENCE [LARGE SCALE GENOMIC DNA]</scope>
    <source>
        <strain evidence="6">CGMCC 1.18575</strain>
    </source>
</reference>
<evidence type="ECO:0000256" key="3">
    <source>
        <dbReference type="SAM" id="MobiDB-lite"/>
    </source>
</evidence>
<feature type="compositionally biased region" description="Polar residues" evidence="3">
    <location>
        <begin position="694"/>
        <end position="713"/>
    </location>
</feature>
<gene>
    <name evidence="5" type="ORF">ACFPOF_22235</name>
</gene>
<evidence type="ECO:0000259" key="4">
    <source>
        <dbReference type="Pfam" id="PF02449"/>
    </source>
</evidence>
<name>A0ABW0HYU9_9BACL</name>
<proteinExistence type="predicted"/>
<organism evidence="5 6">
    <name type="scientific">Cohnella soli</name>
    <dbReference type="NCBI Taxonomy" id="425005"/>
    <lineage>
        <taxon>Bacteria</taxon>
        <taxon>Bacillati</taxon>
        <taxon>Bacillota</taxon>
        <taxon>Bacilli</taxon>
        <taxon>Bacillales</taxon>
        <taxon>Paenibacillaceae</taxon>
        <taxon>Cohnella</taxon>
    </lineage>
</organism>
<dbReference type="RefSeq" id="WP_378136727.1">
    <property type="nucleotide sequence ID" value="NZ_JBHSMI010000029.1"/>
</dbReference>
<evidence type="ECO:0000256" key="1">
    <source>
        <dbReference type="ARBA" id="ARBA00022801"/>
    </source>
</evidence>
<feature type="domain" description="Glycoside hydrolase family 42 N-terminal" evidence="4">
    <location>
        <begin position="466"/>
        <end position="587"/>
    </location>
</feature>
<dbReference type="Pfam" id="PF02449">
    <property type="entry name" value="Glyco_hydro_42"/>
    <property type="match status" value="1"/>
</dbReference>
<evidence type="ECO:0000313" key="6">
    <source>
        <dbReference type="Proteomes" id="UP001596113"/>
    </source>
</evidence>